<dbReference type="GO" id="GO:0003824">
    <property type="term" value="F:catalytic activity"/>
    <property type="evidence" value="ECO:0007669"/>
    <property type="project" value="InterPro"/>
</dbReference>
<evidence type="ECO:0000313" key="3">
    <source>
        <dbReference type="EMBL" id="KAB0677191.1"/>
    </source>
</evidence>
<name>A0A7V7TV98_9HYPH</name>
<organism evidence="3 4">
    <name type="scientific">Plantimonas leprariae</name>
    <dbReference type="NCBI Taxonomy" id="2615207"/>
    <lineage>
        <taxon>Bacteria</taxon>
        <taxon>Pseudomonadati</taxon>
        <taxon>Pseudomonadota</taxon>
        <taxon>Alphaproteobacteria</taxon>
        <taxon>Hyphomicrobiales</taxon>
        <taxon>Aurantimonadaceae</taxon>
        <taxon>Plantimonas</taxon>
    </lineage>
</organism>
<comment type="caution">
    <text evidence="3">The sequence shown here is derived from an EMBL/GenBank/DDBJ whole genome shotgun (WGS) entry which is preliminary data.</text>
</comment>
<feature type="domain" description="HIT" evidence="2">
    <location>
        <begin position="2"/>
        <end position="104"/>
    </location>
</feature>
<dbReference type="SUPFAM" id="SSF54197">
    <property type="entry name" value="HIT-like"/>
    <property type="match status" value="1"/>
</dbReference>
<gene>
    <name evidence="3" type="ORF">F6X38_18895</name>
</gene>
<sequence length="145" mass="15826">MANPTMAKFGYPASLVAETAHWSVLLRPQAPTLGSLVLVCREAARSFADLSPDAFADLKLAVTGIERVLREFVAFERINYLMLMMVDPDVHFHVIPRYAGERRHGETRFPDAGWPGPPALGEAVALGEADVGAIRDRLAALWNAA</sequence>
<dbReference type="AlphaFoldDB" id="A0A7V7TV98"/>
<proteinExistence type="predicted"/>
<evidence type="ECO:0000259" key="2">
    <source>
        <dbReference type="PROSITE" id="PS51084"/>
    </source>
</evidence>
<comment type="caution">
    <text evidence="1">Lacks conserved residue(s) required for the propagation of feature annotation.</text>
</comment>
<dbReference type="Pfam" id="PF01230">
    <property type="entry name" value="HIT"/>
    <property type="match status" value="1"/>
</dbReference>
<dbReference type="InterPro" id="IPR036265">
    <property type="entry name" value="HIT-like_sf"/>
</dbReference>
<dbReference type="InterPro" id="IPR011146">
    <property type="entry name" value="HIT-like"/>
</dbReference>
<reference evidence="3 4" key="1">
    <citation type="submission" date="2019-09" db="EMBL/GenBank/DDBJ databases">
        <title>YIM 132180 draft genome.</title>
        <authorList>
            <person name="Zhang K."/>
        </authorList>
    </citation>
    <scope>NUCLEOTIDE SEQUENCE [LARGE SCALE GENOMIC DNA]</scope>
    <source>
        <strain evidence="3 4">YIM 132180</strain>
    </source>
</reference>
<accession>A0A7V7TV98</accession>
<protein>
    <submittedName>
        <fullName evidence="3">HIT family protein</fullName>
    </submittedName>
</protein>
<dbReference type="Proteomes" id="UP000432089">
    <property type="component" value="Unassembled WGS sequence"/>
</dbReference>
<dbReference type="RefSeq" id="WP_150972431.1">
    <property type="nucleotide sequence ID" value="NZ_VZDO01000018.1"/>
</dbReference>
<dbReference type="EMBL" id="VZDO01000018">
    <property type="protein sequence ID" value="KAB0677191.1"/>
    <property type="molecule type" value="Genomic_DNA"/>
</dbReference>
<keyword evidence="4" id="KW-1185">Reference proteome</keyword>
<dbReference type="Gene3D" id="3.30.428.10">
    <property type="entry name" value="HIT-like"/>
    <property type="match status" value="1"/>
</dbReference>
<evidence type="ECO:0000313" key="4">
    <source>
        <dbReference type="Proteomes" id="UP000432089"/>
    </source>
</evidence>
<dbReference type="PROSITE" id="PS51084">
    <property type="entry name" value="HIT_2"/>
    <property type="match status" value="1"/>
</dbReference>
<evidence type="ECO:0000256" key="1">
    <source>
        <dbReference type="PROSITE-ProRule" id="PRU00464"/>
    </source>
</evidence>